<dbReference type="OrthoDB" id="6966152at2"/>
<name>A0A0M9BJ58_9BACL</name>
<dbReference type="AlphaFoldDB" id="A0A0M9BJ58"/>
<organism evidence="1 2">
    <name type="scientific">Paenibacillus xylanivorans</name>
    <dbReference type="NCBI Taxonomy" id="1705561"/>
    <lineage>
        <taxon>Bacteria</taxon>
        <taxon>Bacillati</taxon>
        <taxon>Bacillota</taxon>
        <taxon>Bacilli</taxon>
        <taxon>Bacillales</taxon>
        <taxon>Paenibacillaceae</taxon>
        <taxon>Paenibacillus</taxon>
    </lineage>
</organism>
<accession>A0A0M9BJ58</accession>
<sequence>MILVKSTDTSGLTKVAALSDELQPVFDKAEGKYQACDIELFFVFRCLPEEYERKSTVRYAKKDHTIYFDMTVSEDQYKTFSKSRQRYELSHYFYAFLNDKLKKYKIEHLNRTDFMNDMEEWLKDIGWLEFEWEASMDEYGE</sequence>
<gene>
    <name evidence="1" type="ORF">AMS66_27265</name>
</gene>
<keyword evidence="2" id="KW-1185">Reference proteome</keyword>
<comment type="caution">
    <text evidence="1">The sequence shown here is derived from an EMBL/GenBank/DDBJ whole genome shotgun (WGS) entry which is preliminary data.</text>
</comment>
<reference evidence="1 2" key="1">
    <citation type="submission" date="2015-08" db="EMBL/GenBank/DDBJ databases">
        <title>Draft genome sequence of cellulolytic and xylanolytic Paenibacillus sp. A59, isolated from a decaying forest soil from Patagonia, Argentina.</title>
        <authorList>
            <person name="Ghio S."/>
            <person name="Caceres A.M."/>
            <person name="Talia P."/>
            <person name="Grasso D."/>
            <person name="Campos E."/>
        </authorList>
    </citation>
    <scope>NUCLEOTIDE SEQUENCE [LARGE SCALE GENOMIC DNA]</scope>
    <source>
        <strain evidence="1 2">A59</strain>
    </source>
</reference>
<dbReference type="Proteomes" id="UP000037688">
    <property type="component" value="Unassembled WGS sequence"/>
</dbReference>
<dbReference type="PATRIC" id="fig|1705561.3.peg.5736"/>
<evidence type="ECO:0000313" key="1">
    <source>
        <dbReference type="EMBL" id="KOY13410.1"/>
    </source>
</evidence>
<evidence type="ECO:0000313" key="2">
    <source>
        <dbReference type="Proteomes" id="UP000037688"/>
    </source>
</evidence>
<dbReference type="EMBL" id="LITU01000081">
    <property type="protein sequence ID" value="KOY13410.1"/>
    <property type="molecule type" value="Genomic_DNA"/>
</dbReference>
<protein>
    <submittedName>
        <fullName evidence="1">Uncharacterized protein</fullName>
    </submittedName>
</protein>
<proteinExistence type="predicted"/>
<dbReference type="RefSeq" id="WP_053783759.1">
    <property type="nucleotide sequence ID" value="NZ_LITU01000081.1"/>
</dbReference>